<dbReference type="EMBL" id="QNBC01000058">
    <property type="protein sequence ID" value="RKX66055.1"/>
    <property type="molecule type" value="Genomic_DNA"/>
</dbReference>
<evidence type="ECO:0000313" key="2">
    <source>
        <dbReference type="Proteomes" id="UP000282321"/>
    </source>
</evidence>
<organism evidence="1 2">
    <name type="scientific">candidate division TA06 bacterium</name>
    <dbReference type="NCBI Taxonomy" id="2250710"/>
    <lineage>
        <taxon>Bacteria</taxon>
        <taxon>Bacteria division TA06</taxon>
    </lineage>
</organism>
<dbReference type="AlphaFoldDB" id="A0A660S995"/>
<evidence type="ECO:0008006" key="3">
    <source>
        <dbReference type="Google" id="ProtNLM"/>
    </source>
</evidence>
<gene>
    <name evidence="1" type="ORF">DRP44_04970</name>
</gene>
<reference evidence="1 2" key="1">
    <citation type="submission" date="2018-06" db="EMBL/GenBank/DDBJ databases">
        <title>Extensive metabolic versatility and redundancy in microbially diverse, dynamic hydrothermal sediments.</title>
        <authorList>
            <person name="Dombrowski N."/>
            <person name="Teske A."/>
            <person name="Baker B.J."/>
        </authorList>
    </citation>
    <scope>NUCLEOTIDE SEQUENCE [LARGE SCALE GENOMIC DNA]</scope>
    <source>
        <strain evidence="1">B35_G9</strain>
    </source>
</reference>
<evidence type="ECO:0000313" key="1">
    <source>
        <dbReference type="EMBL" id="RKX66055.1"/>
    </source>
</evidence>
<comment type="caution">
    <text evidence="1">The sequence shown here is derived from an EMBL/GenBank/DDBJ whole genome shotgun (WGS) entry which is preliminary data.</text>
</comment>
<dbReference type="SUPFAM" id="SSF89392">
    <property type="entry name" value="Prokaryotic lipoproteins and lipoprotein localization factors"/>
    <property type="match status" value="1"/>
</dbReference>
<dbReference type="Proteomes" id="UP000282321">
    <property type="component" value="Unassembled WGS sequence"/>
</dbReference>
<proteinExistence type="predicted"/>
<dbReference type="Gene3D" id="2.50.20.10">
    <property type="entry name" value="Lipoprotein localisation LolA/LolB/LppX"/>
    <property type="match status" value="1"/>
</dbReference>
<protein>
    <recommendedName>
        <fullName evidence="3">Outer membrane lipoprotein carrier protein LolA</fullName>
    </recommendedName>
</protein>
<sequence>MRNVSKSVVFIFILYFSLFYNLYSFDMNKVIEQTVANYNSVKTIQSDISEHFYSSTKRGDYSGRYYSIGDSTAIYFTKPFSQSILITKDSVYWYFPNDKKVYIGSKLTKSEVKSFQRENNLTFLNKLEYNYDKKLVGNIFSKKIKVTITPKIKRKAKFSGIIIYLNPKLNVITDVEYYDLGGNEIMEQHFRHFKNINGINLASSVSTIVFTPMGNIETDINYKNTIINKKIDRSKFNLKIPVKGIRRMSLFNPKGGSK</sequence>
<dbReference type="InterPro" id="IPR029046">
    <property type="entry name" value="LolA/LolB/LppX"/>
</dbReference>
<name>A0A660S995_UNCT6</name>
<accession>A0A660S995</accession>